<organism evidence="3 4">
    <name type="scientific">Paenibacillus pectinilyticus</name>
    <dbReference type="NCBI Taxonomy" id="512399"/>
    <lineage>
        <taxon>Bacteria</taxon>
        <taxon>Bacillati</taxon>
        <taxon>Bacillota</taxon>
        <taxon>Bacilli</taxon>
        <taxon>Bacillales</taxon>
        <taxon>Paenibacillaceae</taxon>
        <taxon>Paenibacillus</taxon>
    </lineage>
</organism>
<evidence type="ECO:0000256" key="1">
    <source>
        <dbReference type="ARBA" id="ARBA00022729"/>
    </source>
</evidence>
<dbReference type="Gene3D" id="2.60.40.1220">
    <property type="match status" value="1"/>
</dbReference>
<name>A0A1C1A6P2_9BACL</name>
<evidence type="ECO:0000256" key="2">
    <source>
        <dbReference type="SAM" id="SignalP"/>
    </source>
</evidence>
<keyword evidence="1 2" id="KW-0732">Signal</keyword>
<sequence length="159" mass="17166">MKYGLSKLLVAFMLSLSLTGLGVSQAHAAQHEEQPPMRVVPMLAELKQISPNQLQVTYDQPVDLTKGMTPTNYWIQDMMNVTPKGIATLGKNDTVNATNSLTMATVTIQPVSGANQSFILTLKHKIPKGKAYKMIICYVTKPGDPPFSGDNGSAAFVGN</sequence>
<keyword evidence="4" id="KW-1185">Reference proteome</keyword>
<accession>A0A1C1A6P2</accession>
<proteinExistence type="predicted"/>
<feature type="signal peptide" evidence="2">
    <location>
        <begin position="1"/>
        <end position="28"/>
    </location>
</feature>
<reference evidence="4" key="1">
    <citation type="submission" date="2016-05" db="EMBL/GenBank/DDBJ databases">
        <title>Paenibacillus oryzae. sp. nov., isolated from the rice root.</title>
        <authorList>
            <person name="Zhang J."/>
            <person name="Zhang X."/>
        </authorList>
    </citation>
    <scope>NUCLEOTIDE SEQUENCE [LARGE SCALE GENOMIC DNA]</scope>
    <source>
        <strain evidence="4">KCTC13222</strain>
    </source>
</reference>
<gene>
    <name evidence="3" type="ORF">A8709_01940</name>
</gene>
<feature type="chain" id="PRO_5008650002" evidence="2">
    <location>
        <begin position="29"/>
        <end position="159"/>
    </location>
</feature>
<protein>
    <submittedName>
        <fullName evidence="3">Uncharacterized protein</fullName>
    </submittedName>
</protein>
<evidence type="ECO:0000313" key="3">
    <source>
        <dbReference type="EMBL" id="OCT16224.1"/>
    </source>
</evidence>
<dbReference type="Proteomes" id="UP000093309">
    <property type="component" value="Unassembled WGS sequence"/>
</dbReference>
<dbReference type="InterPro" id="IPR014755">
    <property type="entry name" value="Cu-Rt/internalin_Ig-like"/>
</dbReference>
<comment type="caution">
    <text evidence="3">The sequence shown here is derived from an EMBL/GenBank/DDBJ whole genome shotgun (WGS) entry which is preliminary data.</text>
</comment>
<dbReference type="AlphaFoldDB" id="A0A1C1A6P2"/>
<dbReference type="OrthoDB" id="2865952at2"/>
<dbReference type="EMBL" id="LYPC01000011">
    <property type="protein sequence ID" value="OCT16224.1"/>
    <property type="molecule type" value="Genomic_DNA"/>
</dbReference>
<dbReference type="RefSeq" id="WP_065850999.1">
    <property type="nucleotide sequence ID" value="NZ_LYPC01000011.1"/>
</dbReference>
<evidence type="ECO:0000313" key="4">
    <source>
        <dbReference type="Proteomes" id="UP000093309"/>
    </source>
</evidence>